<name>A0A8H7F0X0_AGABI</name>
<feature type="compositionally biased region" description="Polar residues" evidence="2">
    <location>
        <begin position="387"/>
        <end position="401"/>
    </location>
</feature>
<protein>
    <recommendedName>
        <fullName evidence="3">DUF2415 domain-containing protein</fullName>
    </recommendedName>
</protein>
<evidence type="ECO:0000256" key="1">
    <source>
        <dbReference type="PROSITE-ProRule" id="PRU00221"/>
    </source>
</evidence>
<dbReference type="EMBL" id="JABXXO010000008">
    <property type="protein sequence ID" value="KAF7771663.1"/>
    <property type="molecule type" value="Genomic_DNA"/>
</dbReference>
<feature type="domain" description="DUF2415" evidence="3">
    <location>
        <begin position="309"/>
        <end position="349"/>
    </location>
</feature>
<feature type="compositionally biased region" description="Acidic residues" evidence="2">
    <location>
        <begin position="510"/>
        <end position="519"/>
    </location>
</feature>
<dbReference type="PROSITE" id="PS50082">
    <property type="entry name" value="WD_REPEATS_2"/>
    <property type="match status" value="1"/>
</dbReference>
<feature type="repeat" description="WD" evidence="1">
    <location>
        <begin position="244"/>
        <end position="276"/>
    </location>
</feature>
<dbReference type="Gene3D" id="2.130.10.10">
    <property type="entry name" value="YVTN repeat-like/Quinoprotein amine dehydrogenase"/>
    <property type="match status" value="1"/>
</dbReference>
<feature type="compositionally biased region" description="Low complexity" evidence="2">
    <location>
        <begin position="565"/>
        <end position="583"/>
    </location>
</feature>
<dbReference type="InterPro" id="IPR036322">
    <property type="entry name" value="WD40_repeat_dom_sf"/>
</dbReference>
<proteinExistence type="predicted"/>
<feature type="region of interest" description="Disordered" evidence="2">
    <location>
        <begin position="496"/>
        <end position="613"/>
    </location>
</feature>
<dbReference type="AlphaFoldDB" id="A0A8H7F0X0"/>
<evidence type="ECO:0000313" key="4">
    <source>
        <dbReference type="EMBL" id="KAF7771663.1"/>
    </source>
</evidence>
<dbReference type="InterPro" id="IPR015943">
    <property type="entry name" value="WD40/YVTN_repeat-like_dom_sf"/>
</dbReference>
<feature type="region of interest" description="Disordered" evidence="2">
    <location>
        <begin position="350"/>
        <end position="415"/>
    </location>
</feature>
<accession>A0A8H7F0X0</accession>
<dbReference type="InterPro" id="IPR001680">
    <property type="entry name" value="WD40_rpt"/>
</dbReference>
<dbReference type="InterPro" id="IPR019417">
    <property type="entry name" value="DUF2415"/>
</dbReference>
<dbReference type="Pfam" id="PF10313">
    <property type="entry name" value="DUF2415"/>
    <property type="match status" value="1"/>
</dbReference>
<sequence length="662" mass="73111">MANDPPLLASTTPTAVVPANAYIGHGQLRDLVICPRERGILNYVQEQAIVEHNITSNESRILAPTSFSPDTLAALPLNSHDTLLAAGGQEAEIHLSCHTNSGHHSKESSRSKRLWQMEQRLPGSINNSVFLTSLSLTRSNQSAVEPRLGVSNNDCTVRLYEVPVRTQNQKRNLIPIGCLRLDVPINHSSISPDGRTLLSVGDSSKIYFHHMRGTDPVQFEHIHSLLLPPPDTLLYPSSLAASFSTAFSHDGMKFAVASQEGVLAVWDIRSTKPMKVIQTDKRRGMSEDGYLSDDPTDWMRGRSKAPGFSVRSVKFGGGCGYGKEVMTFTEHTSLLHVVDARTFETEEILKVPTVRSTEPRPQPNRQSDVAPSQLQDRPSQFHRHVFSSLTATPRSPTTHLGSSPSSPRRASSGTPQPQIIQALNDAFRITTPSYSPPSSISDSTWRTLRLSHIRNGREGGISGGSGGGGNASTINYEDIVVIPSLGDRNLESEVHALLNPRNNNNREYREEEEEEEEERGPDGDRNTGSSHADYDYRAPVSRSTSTLARQGDDMEVDELESDCLSSRTPSRSTSPVPPQTTSSQDRHAPNSTAISTNSGQRYRTRQENKPLATEISYRDDLDIAGTCFDPSGGRIYVATKESLVEWSLRDADKRWWTERSWR</sequence>
<evidence type="ECO:0000259" key="3">
    <source>
        <dbReference type="Pfam" id="PF10313"/>
    </source>
</evidence>
<evidence type="ECO:0000256" key="2">
    <source>
        <dbReference type="SAM" id="MobiDB-lite"/>
    </source>
</evidence>
<keyword evidence="1" id="KW-0853">WD repeat</keyword>
<gene>
    <name evidence="4" type="ORF">Agabi119p4_5974</name>
</gene>
<feature type="compositionally biased region" description="Polar residues" evidence="2">
    <location>
        <begin position="363"/>
        <end position="378"/>
    </location>
</feature>
<comment type="caution">
    <text evidence="4">The sequence shown here is derived from an EMBL/GenBank/DDBJ whole genome shotgun (WGS) entry which is preliminary data.</text>
</comment>
<dbReference type="Proteomes" id="UP000629468">
    <property type="component" value="Unassembled WGS sequence"/>
</dbReference>
<dbReference type="PANTHER" id="PTHR43991">
    <property type="entry name" value="WD REPEAT PROTEIN (AFU_ORTHOLOGUE AFUA_8G05640)-RELATED"/>
    <property type="match status" value="1"/>
</dbReference>
<feature type="compositionally biased region" description="Polar residues" evidence="2">
    <location>
        <begin position="589"/>
        <end position="601"/>
    </location>
</feature>
<dbReference type="PANTHER" id="PTHR43991:SF9">
    <property type="entry name" value="DUF2415 DOMAIN-CONTAINING PROTEIN"/>
    <property type="match status" value="1"/>
</dbReference>
<reference evidence="4 5" key="1">
    <citation type="journal article" name="Sci. Rep.">
        <title>Telomere-to-telomere assembled and centromere annotated genomes of the two main subspecies of the button mushroom Agaricus bisporus reveal especially polymorphic chromosome ends.</title>
        <authorList>
            <person name="Sonnenberg A.S.M."/>
            <person name="Sedaghat-Telgerd N."/>
            <person name="Lavrijssen B."/>
            <person name="Ohm R.A."/>
            <person name="Hendrickx P.M."/>
            <person name="Scholtmeijer K."/>
            <person name="Baars J.J.P."/>
            <person name="van Peer A."/>
        </authorList>
    </citation>
    <scope>NUCLEOTIDE SEQUENCE [LARGE SCALE GENOMIC DNA]</scope>
    <source>
        <strain evidence="4 5">H119_p4</strain>
    </source>
</reference>
<organism evidence="4 5">
    <name type="scientific">Agaricus bisporus var. burnettii</name>
    <dbReference type="NCBI Taxonomy" id="192524"/>
    <lineage>
        <taxon>Eukaryota</taxon>
        <taxon>Fungi</taxon>
        <taxon>Dikarya</taxon>
        <taxon>Basidiomycota</taxon>
        <taxon>Agaricomycotina</taxon>
        <taxon>Agaricomycetes</taxon>
        <taxon>Agaricomycetidae</taxon>
        <taxon>Agaricales</taxon>
        <taxon>Agaricineae</taxon>
        <taxon>Agaricaceae</taxon>
        <taxon>Agaricus</taxon>
    </lineage>
</organism>
<dbReference type="SUPFAM" id="SSF50978">
    <property type="entry name" value="WD40 repeat-like"/>
    <property type="match status" value="1"/>
</dbReference>
<feature type="compositionally biased region" description="Low complexity" evidence="2">
    <location>
        <begin position="402"/>
        <end position="412"/>
    </location>
</feature>
<evidence type="ECO:0000313" key="5">
    <source>
        <dbReference type="Proteomes" id="UP000629468"/>
    </source>
</evidence>